<evidence type="ECO:0000259" key="1">
    <source>
        <dbReference type="PROSITE" id="PS50943"/>
    </source>
</evidence>
<proteinExistence type="predicted"/>
<sequence length="57" mass="6500">MRQLMKSRGISQEQLAQARGITQGAFSNKLSNKRPWNTDDITFYSAYFDMPVTSIIS</sequence>
<dbReference type="CDD" id="cd00093">
    <property type="entry name" value="HTH_XRE"/>
    <property type="match status" value="1"/>
</dbReference>
<reference evidence="3" key="1">
    <citation type="journal article" date="2019" name="Int. J. Syst. Evol. Microbiol.">
        <title>The Global Catalogue of Microorganisms (GCM) 10K type strain sequencing project: providing services to taxonomists for standard genome sequencing and annotation.</title>
        <authorList>
            <consortium name="The Broad Institute Genomics Platform"/>
            <consortium name="The Broad Institute Genome Sequencing Center for Infectious Disease"/>
            <person name="Wu L."/>
            <person name="Ma J."/>
        </authorList>
    </citation>
    <scope>NUCLEOTIDE SEQUENCE [LARGE SCALE GENOMIC DNA]</scope>
    <source>
        <strain evidence="3">CCM 8604</strain>
    </source>
</reference>
<accession>A0ABW2Y5R1</accession>
<dbReference type="SUPFAM" id="SSF47413">
    <property type="entry name" value="lambda repressor-like DNA-binding domains"/>
    <property type="match status" value="1"/>
</dbReference>
<dbReference type="Proteomes" id="UP001597036">
    <property type="component" value="Unassembled WGS sequence"/>
</dbReference>
<keyword evidence="3" id="KW-1185">Reference proteome</keyword>
<organism evidence="2 3">
    <name type="scientific">Alloscardovia venturai</name>
    <dbReference type="NCBI Taxonomy" id="1769421"/>
    <lineage>
        <taxon>Bacteria</taxon>
        <taxon>Bacillati</taxon>
        <taxon>Actinomycetota</taxon>
        <taxon>Actinomycetes</taxon>
        <taxon>Bifidobacteriales</taxon>
        <taxon>Bifidobacteriaceae</taxon>
        <taxon>Alloscardovia</taxon>
    </lineage>
</organism>
<evidence type="ECO:0000313" key="2">
    <source>
        <dbReference type="EMBL" id="MFD0705607.1"/>
    </source>
</evidence>
<feature type="domain" description="HTH cro/C1-type" evidence="1">
    <location>
        <begin position="1"/>
        <end position="55"/>
    </location>
</feature>
<dbReference type="PROSITE" id="PS50943">
    <property type="entry name" value="HTH_CROC1"/>
    <property type="match status" value="1"/>
</dbReference>
<dbReference type="Gene3D" id="1.10.260.40">
    <property type="entry name" value="lambda repressor-like DNA-binding domains"/>
    <property type="match status" value="1"/>
</dbReference>
<comment type="caution">
    <text evidence="2">The sequence shown here is derived from an EMBL/GenBank/DDBJ whole genome shotgun (WGS) entry which is preliminary data.</text>
</comment>
<gene>
    <name evidence="2" type="ORF">ACFQY8_07615</name>
</gene>
<dbReference type="InterPro" id="IPR010982">
    <property type="entry name" value="Lambda_DNA-bd_dom_sf"/>
</dbReference>
<dbReference type="EMBL" id="JBHTHQ010000025">
    <property type="protein sequence ID" value="MFD0705607.1"/>
    <property type="molecule type" value="Genomic_DNA"/>
</dbReference>
<protein>
    <submittedName>
        <fullName evidence="2">Helix-turn-helix domain-containing protein</fullName>
    </submittedName>
</protein>
<evidence type="ECO:0000313" key="3">
    <source>
        <dbReference type="Proteomes" id="UP001597036"/>
    </source>
</evidence>
<name>A0ABW2Y5R1_9BIFI</name>
<dbReference type="InterPro" id="IPR001387">
    <property type="entry name" value="Cro/C1-type_HTH"/>
</dbReference>